<dbReference type="SUPFAM" id="SSF46785">
    <property type="entry name" value="Winged helix' DNA-binding domain"/>
    <property type="match status" value="1"/>
</dbReference>
<comment type="subcellular location">
    <subcellularLocation>
        <location evidence="1">Nucleus</location>
    </subcellularLocation>
</comment>
<dbReference type="InterPro" id="IPR003196">
    <property type="entry name" value="TFIIF_beta"/>
</dbReference>
<dbReference type="InterPro" id="IPR040504">
    <property type="entry name" value="TFIIF_beta_N"/>
</dbReference>
<evidence type="ECO:0000313" key="13">
    <source>
        <dbReference type="EMBL" id="QRC98230.1"/>
    </source>
</evidence>
<feature type="compositionally biased region" description="Low complexity" evidence="10">
    <location>
        <begin position="314"/>
        <end position="325"/>
    </location>
</feature>
<evidence type="ECO:0000256" key="5">
    <source>
        <dbReference type="ARBA" id="ARBA00023125"/>
    </source>
</evidence>
<dbReference type="InterPro" id="IPR036390">
    <property type="entry name" value="WH_DNA-bd_sf"/>
</dbReference>
<dbReference type="PANTHER" id="PTHR10445">
    <property type="entry name" value="GENERAL TRANSCRIPTION FACTOR IIF SUBUNIT 2"/>
    <property type="match status" value="1"/>
</dbReference>
<accession>A0A7U2F3X4</accession>
<proteinExistence type="inferred from homology"/>
<keyword evidence="7" id="KW-0539">Nucleus</keyword>
<gene>
    <name evidence="13" type="ORF">JI435_043160</name>
</gene>
<dbReference type="InterPro" id="IPR011039">
    <property type="entry name" value="TFIIF_interaction"/>
</dbReference>
<dbReference type="AlphaFoldDB" id="A0A7U2F3X4"/>
<sequence length="342" mass="38584">MNGIKPDPDVKMESKDLYMDDEFYEEAGELTVPPKDGPQKDVWLARIPAWLYDTVSKWDDLAEGNDNDQIQIGEVVGFPSTSGIDQSKPMRVFLSERWRSQTKLPSAFQLDPTKTADNVLQNTYVFSEKDLPGFKPAGYGQGNRGGYGAAQDQKSRIQKRTKYKKAIPKQTALLGHATRNYTAIPLETSEYKAFSTAQMKTAIQGNHTKVNITKENDVTNFNTLQKRFDSFIKPPVKGKSQQNKAARVSREELIDMLHSAFDEYQYWPMKALKTRTKQPEQFLKETLAEIAQLVRSGPFASNWQRQPMFNTDRQLGQQQAAAAPEGPGGDDSDGEEEMEDVV</sequence>
<keyword evidence="4" id="KW-0805">Transcription regulation</keyword>
<feature type="domain" description="TFIIF beta subunit HTH" evidence="11">
    <location>
        <begin position="246"/>
        <end position="308"/>
    </location>
</feature>
<evidence type="ECO:0000256" key="1">
    <source>
        <dbReference type="ARBA" id="ARBA00004123"/>
    </source>
</evidence>
<evidence type="ECO:0000256" key="3">
    <source>
        <dbReference type="ARBA" id="ARBA00021453"/>
    </source>
</evidence>
<dbReference type="InterPro" id="IPR036388">
    <property type="entry name" value="WH-like_DNA-bd_sf"/>
</dbReference>
<dbReference type="CDD" id="cd07980">
    <property type="entry name" value="TFIIF_beta"/>
    <property type="match status" value="1"/>
</dbReference>
<dbReference type="GO" id="GO:0005674">
    <property type="term" value="C:transcription factor TFIIF complex"/>
    <property type="evidence" value="ECO:0007669"/>
    <property type="project" value="InterPro"/>
</dbReference>
<evidence type="ECO:0000256" key="6">
    <source>
        <dbReference type="ARBA" id="ARBA00023163"/>
    </source>
</evidence>
<dbReference type="InterPro" id="IPR040450">
    <property type="entry name" value="TFIIF_beta_HTH"/>
</dbReference>
<dbReference type="GO" id="GO:0006367">
    <property type="term" value="P:transcription initiation at RNA polymerase II promoter"/>
    <property type="evidence" value="ECO:0007669"/>
    <property type="project" value="InterPro"/>
</dbReference>
<evidence type="ECO:0000259" key="12">
    <source>
        <dbReference type="Pfam" id="PF17683"/>
    </source>
</evidence>
<dbReference type="VEuPathDB" id="FungiDB:JI435_043160"/>
<dbReference type="FunFam" id="1.10.10.10:FF:000035">
    <property type="entry name" value="General transcription factor IIF subunit 2"/>
    <property type="match status" value="1"/>
</dbReference>
<dbReference type="Pfam" id="PF02270">
    <property type="entry name" value="TFIIF_beta"/>
    <property type="match status" value="1"/>
</dbReference>
<evidence type="ECO:0000313" key="14">
    <source>
        <dbReference type="Proteomes" id="UP000663193"/>
    </source>
</evidence>
<dbReference type="OrthoDB" id="26094at2759"/>
<evidence type="ECO:0000256" key="8">
    <source>
        <dbReference type="ARBA" id="ARBA00081473"/>
    </source>
</evidence>
<protein>
    <recommendedName>
        <fullName evidence="3">Transcription initiation factor IIF subunit beta</fullName>
    </recommendedName>
    <alternativeName>
        <fullName evidence="9">TFIIF medium subunit</fullName>
    </alternativeName>
    <alternativeName>
        <fullName evidence="8">TFIIF-beta</fullName>
    </alternativeName>
</protein>
<evidence type="ECO:0000259" key="11">
    <source>
        <dbReference type="Pfam" id="PF02270"/>
    </source>
</evidence>
<keyword evidence="14" id="KW-1185">Reference proteome</keyword>
<evidence type="ECO:0000256" key="2">
    <source>
        <dbReference type="ARBA" id="ARBA00009543"/>
    </source>
</evidence>
<evidence type="ECO:0000256" key="4">
    <source>
        <dbReference type="ARBA" id="ARBA00023015"/>
    </source>
</evidence>
<feature type="region of interest" description="Disordered" evidence="10">
    <location>
        <begin position="302"/>
        <end position="342"/>
    </location>
</feature>
<dbReference type="Pfam" id="PF17683">
    <property type="entry name" value="TFIIF_beta_N"/>
    <property type="match status" value="1"/>
</dbReference>
<dbReference type="Gene3D" id="1.10.10.10">
    <property type="entry name" value="Winged helix-like DNA-binding domain superfamily/Winged helix DNA-binding domain"/>
    <property type="match status" value="1"/>
</dbReference>
<keyword evidence="6" id="KW-0804">Transcription</keyword>
<dbReference type="SUPFAM" id="SSF50916">
    <property type="entry name" value="Rap30/74 interaction domains"/>
    <property type="match status" value="1"/>
</dbReference>
<feature type="domain" description="TFIIF beta subunit N-terminal" evidence="12">
    <location>
        <begin position="40"/>
        <end position="185"/>
    </location>
</feature>
<evidence type="ECO:0000256" key="9">
    <source>
        <dbReference type="ARBA" id="ARBA00081863"/>
    </source>
</evidence>
<organism evidence="13 14">
    <name type="scientific">Phaeosphaeria nodorum (strain SN15 / ATCC MYA-4574 / FGSC 10173)</name>
    <name type="common">Glume blotch fungus</name>
    <name type="synonym">Parastagonospora nodorum</name>
    <dbReference type="NCBI Taxonomy" id="321614"/>
    <lineage>
        <taxon>Eukaryota</taxon>
        <taxon>Fungi</taxon>
        <taxon>Dikarya</taxon>
        <taxon>Ascomycota</taxon>
        <taxon>Pezizomycotina</taxon>
        <taxon>Dothideomycetes</taxon>
        <taxon>Pleosporomycetidae</taxon>
        <taxon>Pleosporales</taxon>
        <taxon>Pleosporineae</taxon>
        <taxon>Phaeosphaeriaceae</taxon>
        <taxon>Parastagonospora</taxon>
    </lineage>
</organism>
<evidence type="ECO:0000256" key="10">
    <source>
        <dbReference type="SAM" id="MobiDB-lite"/>
    </source>
</evidence>
<dbReference type="EMBL" id="CP069030">
    <property type="protein sequence ID" value="QRC98230.1"/>
    <property type="molecule type" value="Genomic_DNA"/>
</dbReference>
<name>A0A7U2F3X4_PHANO</name>
<comment type="similarity">
    <text evidence="2">Belongs to the TFIIF beta subunit family.</text>
</comment>
<dbReference type="GO" id="GO:0003677">
    <property type="term" value="F:DNA binding"/>
    <property type="evidence" value="ECO:0007669"/>
    <property type="project" value="UniProtKB-KW"/>
</dbReference>
<feature type="compositionally biased region" description="Acidic residues" evidence="10">
    <location>
        <begin position="328"/>
        <end position="342"/>
    </location>
</feature>
<feature type="compositionally biased region" description="Polar residues" evidence="10">
    <location>
        <begin position="302"/>
        <end position="313"/>
    </location>
</feature>
<dbReference type="PANTHER" id="PTHR10445:SF0">
    <property type="entry name" value="GENERAL TRANSCRIPTION FACTOR IIF SUBUNIT 2"/>
    <property type="match status" value="1"/>
</dbReference>
<keyword evidence="5" id="KW-0238">DNA-binding</keyword>
<dbReference type="Proteomes" id="UP000663193">
    <property type="component" value="Chromosome 8"/>
</dbReference>
<evidence type="ECO:0000256" key="7">
    <source>
        <dbReference type="ARBA" id="ARBA00023242"/>
    </source>
</evidence>
<reference evidence="14" key="1">
    <citation type="journal article" date="2021" name="BMC Genomics">
        <title>Chromosome-level genome assembly and manually-curated proteome of model necrotroph Parastagonospora nodorum Sn15 reveals a genome-wide trove of candidate effector homologs, and redundancy of virulence-related functions within an accessory chromosome.</title>
        <authorList>
            <person name="Bertazzoni S."/>
            <person name="Jones D.A.B."/>
            <person name="Phan H.T."/>
            <person name="Tan K.-C."/>
            <person name="Hane J.K."/>
        </authorList>
    </citation>
    <scope>NUCLEOTIDE SEQUENCE [LARGE SCALE GENOMIC DNA]</scope>
    <source>
        <strain evidence="14">SN15 / ATCC MYA-4574 / FGSC 10173)</strain>
    </source>
</reference>